<reference evidence="1 2" key="1">
    <citation type="submission" date="2023-01" db="EMBL/GenBank/DDBJ databases">
        <title>Analysis of 21 Apiospora genomes using comparative genomics revels a genus with tremendous synthesis potential of carbohydrate active enzymes and secondary metabolites.</title>
        <authorList>
            <person name="Sorensen T."/>
        </authorList>
    </citation>
    <scope>NUCLEOTIDE SEQUENCE [LARGE SCALE GENOMIC DNA]</scope>
    <source>
        <strain evidence="1 2">CBS 24483</strain>
    </source>
</reference>
<gene>
    <name evidence="1" type="ORF">PG986_001177</name>
</gene>
<keyword evidence="2" id="KW-1185">Reference proteome</keyword>
<comment type="caution">
    <text evidence="1">The sequence shown here is derived from an EMBL/GenBank/DDBJ whole genome shotgun (WGS) entry which is preliminary data.</text>
</comment>
<organism evidence="1 2">
    <name type="scientific">Apiospora aurea</name>
    <dbReference type="NCBI Taxonomy" id="335848"/>
    <lineage>
        <taxon>Eukaryota</taxon>
        <taxon>Fungi</taxon>
        <taxon>Dikarya</taxon>
        <taxon>Ascomycota</taxon>
        <taxon>Pezizomycotina</taxon>
        <taxon>Sordariomycetes</taxon>
        <taxon>Xylariomycetidae</taxon>
        <taxon>Amphisphaeriales</taxon>
        <taxon>Apiosporaceae</taxon>
        <taxon>Apiospora</taxon>
    </lineage>
</organism>
<dbReference type="RefSeq" id="XP_066706292.1">
    <property type="nucleotide sequence ID" value="XM_066837399.1"/>
</dbReference>
<protein>
    <submittedName>
        <fullName evidence="1">Uncharacterized protein</fullName>
    </submittedName>
</protein>
<dbReference type="EMBL" id="JAQQWE010000001">
    <property type="protein sequence ID" value="KAK7966900.1"/>
    <property type="molecule type" value="Genomic_DNA"/>
</dbReference>
<sequence length="122" mass="13172">MPDLDPFWVATRVERVCLVLRPKELAEELLIAGVDHAGVVVLEGSLICARVVALVVRRHQGPEQVRDRSGLLRGLVQLAAAEADGAGQHFDVLNGAAREEVHDPDRAAQGLPYLLPDGRVGQ</sequence>
<name>A0ABR1QXU4_9PEZI</name>
<dbReference type="GeneID" id="92070461"/>
<accession>A0ABR1QXU4</accession>
<proteinExistence type="predicted"/>
<evidence type="ECO:0000313" key="2">
    <source>
        <dbReference type="Proteomes" id="UP001391051"/>
    </source>
</evidence>
<evidence type="ECO:0000313" key="1">
    <source>
        <dbReference type="EMBL" id="KAK7966900.1"/>
    </source>
</evidence>
<dbReference type="Proteomes" id="UP001391051">
    <property type="component" value="Unassembled WGS sequence"/>
</dbReference>